<dbReference type="GO" id="GO:0019363">
    <property type="term" value="P:pyridine nucleotide biosynthetic process"/>
    <property type="evidence" value="ECO:0007669"/>
    <property type="project" value="UniProtKB-KW"/>
</dbReference>
<evidence type="ECO:0000256" key="4">
    <source>
        <dbReference type="ARBA" id="ARBA00022801"/>
    </source>
</evidence>
<evidence type="ECO:0000256" key="3">
    <source>
        <dbReference type="ARBA" id="ARBA00022723"/>
    </source>
</evidence>
<keyword evidence="4" id="KW-0378">Hydrolase</keyword>
<evidence type="ECO:0000313" key="9">
    <source>
        <dbReference type="EMBL" id="GEA44388.1"/>
    </source>
</evidence>
<gene>
    <name evidence="9" type="ORF">Cst04h_25580</name>
</gene>
<dbReference type="EMBL" id="BJLD01000004">
    <property type="protein sequence ID" value="GEA44388.1"/>
    <property type="molecule type" value="Genomic_DNA"/>
</dbReference>
<evidence type="ECO:0000256" key="6">
    <source>
        <dbReference type="ARBA" id="ARBA00039017"/>
    </source>
</evidence>
<dbReference type="AlphaFoldDB" id="A0ABC9ZR06"/>
<dbReference type="Pfam" id="PF00857">
    <property type="entry name" value="Isochorismatase"/>
    <property type="match status" value="1"/>
</dbReference>
<sequence length="188" mass="20640">MIARMNRTLVIVDVQNDFCPGGSLATDRGNEVARDVAKLVRTQDYDFIVATQDWHIDPKGHFSEDPDFVDTWPVHCVADTEGAAMHAALADAPIDTFFHKGAYTAAYSGFEAECVDDGATLAEWLREREVSELDIVGIATDHCVRATAIDALREGFTVNVLESYCSPVSEERAKKTFAELREAGAKVV</sequence>
<comment type="pathway">
    <text evidence="5">Cofactor biosynthesis; nicotinate biosynthesis; nicotinate from nicotinamide: step 1/1.</text>
</comment>
<dbReference type="Gene3D" id="3.40.50.850">
    <property type="entry name" value="Isochorismatase-like"/>
    <property type="match status" value="1"/>
</dbReference>
<dbReference type="GO" id="GO:0046872">
    <property type="term" value="F:metal ion binding"/>
    <property type="evidence" value="ECO:0007669"/>
    <property type="project" value="UniProtKB-KW"/>
</dbReference>
<keyword evidence="2" id="KW-0662">Pyridine nucleotide biosynthesis</keyword>
<dbReference type="SUPFAM" id="SSF52499">
    <property type="entry name" value="Isochorismatase-like hydrolases"/>
    <property type="match status" value="1"/>
</dbReference>
<dbReference type="Proteomes" id="UP000315234">
    <property type="component" value="Unassembled WGS sequence"/>
</dbReference>
<name>A0ABC9ZR06_CORST</name>
<evidence type="ECO:0000313" key="10">
    <source>
        <dbReference type="Proteomes" id="UP000315234"/>
    </source>
</evidence>
<evidence type="ECO:0000256" key="5">
    <source>
        <dbReference type="ARBA" id="ARBA00037900"/>
    </source>
</evidence>
<dbReference type="InterPro" id="IPR000868">
    <property type="entry name" value="Isochorismatase-like_dom"/>
</dbReference>
<accession>A0ABC9ZR06</accession>
<dbReference type="InterPro" id="IPR036380">
    <property type="entry name" value="Isochorismatase-like_sf"/>
</dbReference>
<evidence type="ECO:0000256" key="2">
    <source>
        <dbReference type="ARBA" id="ARBA00022642"/>
    </source>
</evidence>
<dbReference type="EC" id="3.5.1.19" evidence="6"/>
<comment type="similarity">
    <text evidence="1">Belongs to the isochorismatase family.</text>
</comment>
<comment type="caution">
    <text evidence="9">The sequence shown here is derived from an EMBL/GenBank/DDBJ whole genome shotgun (WGS) entry which is preliminary data.</text>
</comment>
<dbReference type="PANTHER" id="PTHR11080">
    <property type="entry name" value="PYRAZINAMIDASE/NICOTINAMIDASE"/>
    <property type="match status" value="1"/>
</dbReference>
<proteinExistence type="inferred from homology"/>
<evidence type="ECO:0000256" key="7">
    <source>
        <dbReference type="ARBA" id="ARBA00043224"/>
    </source>
</evidence>
<dbReference type="InterPro" id="IPR052347">
    <property type="entry name" value="Isochorismatase_Nicotinamidase"/>
</dbReference>
<evidence type="ECO:0000256" key="1">
    <source>
        <dbReference type="ARBA" id="ARBA00006336"/>
    </source>
</evidence>
<reference evidence="9 10" key="1">
    <citation type="submission" date="2019-06" db="EMBL/GenBank/DDBJ databases">
        <title>Draft genome sequence of Corynebacterium striatum NBRC 15291.</title>
        <authorList>
            <person name="Miura T."/>
            <person name="Furukawa M."/>
            <person name="Shimamura M."/>
            <person name="Ohyama Y."/>
            <person name="Yamazoe A."/>
            <person name="Kawasaki H."/>
        </authorList>
    </citation>
    <scope>NUCLEOTIDE SEQUENCE [LARGE SCALE GENOMIC DNA]</scope>
    <source>
        <strain evidence="9 10">NBRC 15291</strain>
    </source>
</reference>
<evidence type="ECO:0000259" key="8">
    <source>
        <dbReference type="Pfam" id="PF00857"/>
    </source>
</evidence>
<dbReference type="PANTHER" id="PTHR11080:SF2">
    <property type="entry name" value="LD05707P"/>
    <property type="match status" value="1"/>
</dbReference>
<feature type="domain" description="Isochorismatase-like" evidence="8">
    <location>
        <begin position="9"/>
        <end position="187"/>
    </location>
</feature>
<protein>
    <recommendedName>
        <fullName evidence="6">nicotinamidase</fullName>
        <ecNumber evidence="6">3.5.1.19</ecNumber>
    </recommendedName>
    <alternativeName>
        <fullName evidence="7">Nicotinamide deamidase</fullName>
    </alternativeName>
</protein>
<organism evidence="9 10">
    <name type="scientific">Corynebacterium striatum</name>
    <dbReference type="NCBI Taxonomy" id="43770"/>
    <lineage>
        <taxon>Bacteria</taxon>
        <taxon>Bacillati</taxon>
        <taxon>Actinomycetota</taxon>
        <taxon>Actinomycetes</taxon>
        <taxon>Mycobacteriales</taxon>
        <taxon>Corynebacteriaceae</taxon>
        <taxon>Corynebacterium</taxon>
    </lineage>
</organism>
<dbReference type="GO" id="GO:0008936">
    <property type="term" value="F:nicotinamidase activity"/>
    <property type="evidence" value="ECO:0007669"/>
    <property type="project" value="UniProtKB-EC"/>
</dbReference>
<keyword evidence="3" id="KW-0479">Metal-binding</keyword>